<keyword evidence="7" id="KW-1185">Reference proteome</keyword>
<evidence type="ECO:0000256" key="2">
    <source>
        <dbReference type="ARBA" id="ARBA00022741"/>
    </source>
</evidence>
<dbReference type="HOGENOM" id="CLU_1040608_0_0_6"/>
<dbReference type="InterPro" id="IPR011009">
    <property type="entry name" value="Kinase-like_dom_sf"/>
</dbReference>
<dbReference type="InterPro" id="IPR000719">
    <property type="entry name" value="Prot_kinase_dom"/>
</dbReference>
<dbReference type="GO" id="GO:0005524">
    <property type="term" value="F:ATP binding"/>
    <property type="evidence" value="ECO:0007669"/>
    <property type="project" value="UniProtKB-KW"/>
</dbReference>
<dbReference type="PANTHER" id="PTHR43289">
    <property type="entry name" value="MITOGEN-ACTIVATED PROTEIN KINASE KINASE KINASE 20-RELATED"/>
    <property type="match status" value="1"/>
</dbReference>
<dbReference type="PROSITE" id="PS50011">
    <property type="entry name" value="PROTEIN_KINASE_DOM"/>
    <property type="match status" value="1"/>
</dbReference>
<dbReference type="AlphaFoldDB" id="V2VTG8"/>
<dbReference type="RefSeq" id="WP_004900736.1">
    <property type="nucleotide sequence ID" value="NZ_BBTI01000002.1"/>
</dbReference>
<evidence type="ECO:0000256" key="4">
    <source>
        <dbReference type="ARBA" id="ARBA00022840"/>
    </source>
</evidence>
<proteinExistence type="predicted"/>
<keyword evidence="2" id="KW-0547">Nucleotide-binding</keyword>
<evidence type="ECO:0000256" key="3">
    <source>
        <dbReference type="ARBA" id="ARBA00022777"/>
    </source>
</evidence>
<accession>V2VTG8</accession>
<organism evidence="6 7">
    <name type="scientific">Acinetobacter brisouii CIP 110357</name>
    <dbReference type="NCBI Taxonomy" id="1341683"/>
    <lineage>
        <taxon>Bacteria</taxon>
        <taxon>Pseudomonadati</taxon>
        <taxon>Pseudomonadota</taxon>
        <taxon>Gammaproteobacteria</taxon>
        <taxon>Moraxellales</taxon>
        <taxon>Moraxellaceae</taxon>
        <taxon>Acinetobacter</taxon>
    </lineage>
</organism>
<dbReference type="PATRIC" id="fig|1341683.3.peg.1536"/>
<dbReference type="OrthoDB" id="9801841at2"/>
<gene>
    <name evidence="6" type="ORF">P255_01554</name>
</gene>
<evidence type="ECO:0000259" key="5">
    <source>
        <dbReference type="PROSITE" id="PS50011"/>
    </source>
</evidence>
<evidence type="ECO:0000313" key="7">
    <source>
        <dbReference type="Proteomes" id="UP000018418"/>
    </source>
</evidence>
<dbReference type="SMART" id="SM00220">
    <property type="entry name" value="S_TKc"/>
    <property type="match status" value="1"/>
</dbReference>
<dbReference type="Gene3D" id="1.10.510.10">
    <property type="entry name" value="Transferase(Phosphotransferase) domain 1"/>
    <property type="match status" value="1"/>
</dbReference>
<dbReference type="GO" id="GO:0004674">
    <property type="term" value="F:protein serine/threonine kinase activity"/>
    <property type="evidence" value="ECO:0007669"/>
    <property type="project" value="TreeGrafter"/>
</dbReference>
<evidence type="ECO:0000313" key="6">
    <source>
        <dbReference type="EMBL" id="ESK51049.1"/>
    </source>
</evidence>
<dbReference type="Pfam" id="PF00069">
    <property type="entry name" value="Pkinase"/>
    <property type="match status" value="1"/>
</dbReference>
<protein>
    <recommendedName>
        <fullName evidence="5">Protein kinase domain-containing protein</fullName>
    </recommendedName>
</protein>
<evidence type="ECO:0000256" key="1">
    <source>
        <dbReference type="ARBA" id="ARBA00022679"/>
    </source>
</evidence>
<keyword evidence="1" id="KW-0808">Transferase</keyword>
<dbReference type="STRING" id="396323.VH98_03190"/>
<sequence>MFEFERPYLVQDKTPRQSQLFGRHIYLLEQAGQHYWLKLQLPYGHTQFQQGFACEVACYDQWQNLQPSFLLPYQYVPALNLPEFPQTAQGLLLPHVPEAFSTLSQLTHIDIINRIRMALEQLDELHMLGYVHGDIKAAHFRYAAQQIFLIDFEQTRRIHGSGSILNATPRYMAPELFHAQPKTIQTDLYALGIVLYEWLTQTRLSSKSYLDWAVFHCQSAEFNLPEPWSVLQPCLEGLLARDFKHRFENAKQATRCLETIKLY</sequence>
<keyword evidence="3" id="KW-0418">Kinase</keyword>
<dbReference type="Proteomes" id="UP000018418">
    <property type="component" value="Unassembled WGS sequence"/>
</dbReference>
<keyword evidence="4" id="KW-0067">ATP-binding</keyword>
<dbReference type="SUPFAM" id="SSF56112">
    <property type="entry name" value="Protein kinase-like (PK-like)"/>
    <property type="match status" value="1"/>
</dbReference>
<dbReference type="EMBL" id="AYEU01000006">
    <property type="protein sequence ID" value="ESK51049.1"/>
    <property type="molecule type" value="Genomic_DNA"/>
</dbReference>
<name>V2VTG8_9GAMM</name>
<comment type="caution">
    <text evidence="6">The sequence shown here is derived from an EMBL/GenBank/DDBJ whole genome shotgun (WGS) entry which is preliminary data.</text>
</comment>
<feature type="domain" description="Protein kinase" evidence="5">
    <location>
        <begin position="1"/>
        <end position="263"/>
    </location>
</feature>
<reference evidence="6 7" key="1">
    <citation type="submission" date="2013-10" db="EMBL/GenBank/DDBJ databases">
        <title>The Genome Sequence of Acinetobacter brisouii CIP 110357.</title>
        <authorList>
            <consortium name="The Broad Institute Genomics Platform"/>
            <consortium name="The Broad Institute Genome Sequencing Center for Infectious Disease"/>
            <person name="Cerqueira G."/>
            <person name="Feldgarden M."/>
            <person name="Courvalin P."/>
            <person name="Grillot-Courvalin C."/>
            <person name="Clermont D."/>
            <person name="Rocha E."/>
            <person name="Yoon E.-J."/>
            <person name="Nemec A."/>
            <person name="Young S.K."/>
            <person name="Zeng Q."/>
            <person name="Gargeya S."/>
            <person name="Fitzgerald M."/>
            <person name="Abouelleil A."/>
            <person name="Alvarado L."/>
            <person name="Berlin A.M."/>
            <person name="Chapman S.B."/>
            <person name="Gainer-Dewar J."/>
            <person name="Goldberg J."/>
            <person name="Gnerre S."/>
            <person name="Griggs A."/>
            <person name="Gujja S."/>
            <person name="Hansen M."/>
            <person name="Howarth C."/>
            <person name="Imamovic A."/>
            <person name="Ireland A."/>
            <person name="Larimer J."/>
            <person name="McCowan C."/>
            <person name="Murphy C."/>
            <person name="Pearson M."/>
            <person name="Poon T.W."/>
            <person name="Priest M."/>
            <person name="Roberts A."/>
            <person name="Saif S."/>
            <person name="Shea T."/>
            <person name="Sykes S."/>
            <person name="Wortman J."/>
            <person name="Nusbaum C."/>
            <person name="Birren B."/>
        </authorList>
    </citation>
    <scope>NUCLEOTIDE SEQUENCE [LARGE SCALE GENOMIC DNA]</scope>
    <source>
        <strain evidence="6 7">CIP 110357</strain>
    </source>
</reference>
<dbReference type="PANTHER" id="PTHR43289:SF6">
    <property type="entry name" value="SERINE_THREONINE-PROTEIN KINASE NEKL-3"/>
    <property type="match status" value="1"/>
</dbReference>